<gene>
    <name evidence="3" type="ORF">CPIN18021_1611</name>
</gene>
<dbReference type="GO" id="GO:0006355">
    <property type="term" value="P:regulation of DNA-templated transcription"/>
    <property type="evidence" value="ECO:0007669"/>
    <property type="project" value="InterPro"/>
</dbReference>
<dbReference type="AlphaFoldDB" id="A0A1S6U9I2"/>
<proteinExistence type="predicted"/>
<dbReference type="EMBL" id="CP017258">
    <property type="protein sequence ID" value="AQW88394.1"/>
    <property type="molecule type" value="Genomic_DNA"/>
</dbReference>
<keyword evidence="1" id="KW-0238">DNA-binding</keyword>
<dbReference type="SUPFAM" id="SSF46894">
    <property type="entry name" value="C-terminal effector domain of the bipartite response regulators"/>
    <property type="match status" value="1"/>
</dbReference>
<protein>
    <submittedName>
        <fullName evidence="3">Putative transcriptional regulator</fullName>
    </submittedName>
</protein>
<dbReference type="InterPro" id="IPR036388">
    <property type="entry name" value="WH-like_DNA-bd_sf"/>
</dbReference>
<dbReference type="Proteomes" id="UP000190868">
    <property type="component" value="Chromosome"/>
</dbReference>
<dbReference type="GO" id="GO:0000160">
    <property type="term" value="P:phosphorelay signal transduction system"/>
    <property type="evidence" value="ECO:0007669"/>
    <property type="project" value="InterPro"/>
</dbReference>
<evidence type="ECO:0000259" key="2">
    <source>
        <dbReference type="SMART" id="SM00862"/>
    </source>
</evidence>
<dbReference type="Gene3D" id="1.10.10.10">
    <property type="entry name" value="Winged helix-like DNA-binding domain superfamily/Winged helix DNA-binding domain"/>
    <property type="match status" value="1"/>
</dbReference>
<evidence type="ECO:0000256" key="1">
    <source>
        <dbReference type="ARBA" id="ARBA00023125"/>
    </source>
</evidence>
<accession>A0A1S6U9I2</accession>
<dbReference type="KEGG" id="cpin:CPIN18020_1557"/>
<keyword evidence="4" id="KW-1185">Reference proteome</keyword>
<organism evidence="3 4">
    <name type="scientific">Campylobacter pinnipediorum subsp. caledonicus</name>
    <dbReference type="NCBI Taxonomy" id="1874362"/>
    <lineage>
        <taxon>Bacteria</taxon>
        <taxon>Pseudomonadati</taxon>
        <taxon>Campylobacterota</taxon>
        <taxon>Epsilonproteobacteria</taxon>
        <taxon>Campylobacterales</taxon>
        <taxon>Campylobacteraceae</taxon>
        <taxon>Campylobacter</taxon>
    </lineage>
</organism>
<dbReference type="GO" id="GO:0003677">
    <property type="term" value="F:DNA binding"/>
    <property type="evidence" value="ECO:0007669"/>
    <property type="project" value="UniProtKB-KW"/>
</dbReference>
<feature type="domain" description="OmpR/PhoB-type" evidence="2">
    <location>
        <begin position="150"/>
        <end position="219"/>
    </location>
</feature>
<dbReference type="InterPro" id="IPR016032">
    <property type="entry name" value="Sig_transdc_resp-reg_C-effctor"/>
</dbReference>
<dbReference type="SMART" id="SM00862">
    <property type="entry name" value="Trans_reg_C"/>
    <property type="match status" value="1"/>
</dbReference>
<evidence type="ECO:0000313" key="3">
    <source>
        <dbReference type="EMBL" id="AQW88394.1"/>
    </source>
</evidence>
<dbReference type="InterPro" id="IPR001867">
    <property type="entry name" value="OmpR/PhoB-type_DNA-bd"/>
</dbReference>
<reference evidence="4" key="1">
    <citation type="submission" date="2016-09" db="EMBL/GenBank/DDBJ databases">
        <title>Comparative genomics of the Campylobacter concisus group.</title>
        <authorList>
            <person name="Miller W.G."/>
            <person name="Yee E."/>
            <person name="Chapman M.H."/>
            <person name="Huynh S."/>
            <person name="Bono J.L."/>
            <person name="On S.L.W."/>
            <person name="StLeger J."/>
            <person name="Foster G."/>
            <person name="Parker C.T."/>
        </authorList>
    </citation>
    <scope>NUCLEOTIDE SEQUENCE [LARGE SCALE GENOMIC DNA]</scope>
    <source>
        <strain evidence="4">RM18021</strain>
    </source>
</reference>
<name>A0A1S6U9I2_9BACT</name>
<dbReference type="RefSeq" id="WP_257617002.1">
    <property type="nucleotide sequence ID" value="NZ_MBGA01000015.1"/>
</dbReference>
<evidence type="ECO:0000313" key="4">
    <source>
        <dbReference type="Proteomes" id="UP000190868"/>
    </source>
</evidence>
<sequence>MRFKNLNILFVNDDNNINIVLKSQKYRFKNLYFSCSENFLNFYINCNTNLDIVIVDLDPFYQNNKNIDFEQMLSICSHQQFIFLAKNIKTYKKILKNFTGSGSVVFFKPIKLTAIFDNILLLNKKDSKQIINLNHNVSFDVFGERLYKNDSQIFLTNLEHKLILLLIQNINKLTTFEIIDNIVYDGECPSKIAMQNLVGQLRRKLGLKIKSIRSSGYMLHSIN</sequence>